<name>A0A7R9AGP8_9CRUS</name>
<sequence>MKPDVPESRSRNGRRENQRGLAEIRSLRRRQFTRPLGPPGHTLQAGEEPSKQSRDASRLPIWPKQPTTSFVIAQACGSNDYFRIG</sequence>
<dbReference type="EMBL" id="CAJPEV010005891">
    <property type="protein sequence ID" value="CAG0903633.1"/>
    <property type="molecule type" value="Genomic_DNA"/>
</dbReference>
<organism evidence="2">
    <name type="scientific">Darwinula stevensoni</name>
    <dbReference type="NCBI Taxonomy" id="69355"/>
    <lineage>
        <taxon>Eukaryota</taxon>
        <taxon>Metazoa</taxon>
        <taxon>Ecdysozoa</taxon>
        <taxon>Arthropoda</taxon>
        <taxon>Crustacea</taxon>
        <taxon>Oligostraca</taxon>
        <taxon>Ostracoda</taxon>
        <taxon>Podocopa</taxon>
        <taxon>Podocopida</taxon>
        <taxon>Darwinulocopina</taxon>
        <taxon>Darwinuloidea</taxon>
        <taxon>Darwinulidae</taxon>
        <taxon>Darwinula</taxon>
    </lineage>
</organism>
<proteinExistence type="predicted"/>
<gene>
    <name evidence="2" type="ORF">DSTB1V02_LOCUS13214</name>
</gene>
<feature type="compositionally biased region" description="Basic and acidic residues" evidence="1">
    <location>
        <begin position="48"/>
        <end position="57"/>
    </location>
</feature>
<dbReference type="Proteomes" id="UP000677054">
    <property type="component" value="Unassembled WGS sequence"/>
</dbReference>
<accession>A0A7R9AGP8</accession>
<dbReference type="EMBL" id="LR905408">
    <property type="protein sequence ID" value="CAD7253464.1"/>
    <property type="molecule type" value="Genomic_DNA"/>
</dbReference>
<keyword evidence="3" id="KW-1185">Reference proteome</keyword>
<reference evidence="2" key="1">
    <citation type="submission" date="2020-11" db="EMBL/GenBank/DDBJ databases">
        <authorList>
            <person name="Tran Van P."/>
        </authorList>
    </citation>
    <scope>NUCLEOTIDE SEQUENCE</scope>
</reference>
<evidence type="ECO:0000313" key="3">
    <source>
        <dbReference type="Proteomes" id="UP000677054"/>
    </source>
</evidence>
<dbReference type="AlphaFoldDB" id="A0A7R9AGP8"/>
<feature type="compositionally biased region" description="Basic and acidic residues" evidence="1">
    <location>
        <begin position="1"/>
        <end position="18"/>
    </location>
</feature>
<protein>
    <submittedName>
        <fullName evidence="2">Uncharacterized protein</fullName>
    </submittedName>
</protein>
<evidence type="ECO:0000256" key="1">
    <source>
        <dbReference type="SAM" id="MobiDB-lite"/>
    </source>
</evidence>
<feature type="region of interest" description="Disordered" evidence="1">
    <location>
        <begin position="1"/>
        <end position="63"/>
    </location>
</feature>
<evidence type="ECO:0000313" key="2">
    <source>
        <dbReference type="EMBL" id="CAD7253464.1"/>
    </source>
</evidence>